<evidence type="ECO:0000256" key="1">
    <source>
        <dbReference type="SAM" id="SignalP"/>
    </source>
</evidence>
<sequence length="456" mass="49291" precursor="true">MKCPQGLQVRVRHAICIASMILIAAPSFAGQTGLRQNSVGGVMVDAGGVVRAATPAEQQQSLQAVRVRVKGGAGELAKPAAMRMISLKGLQQAIATALETGDDLPEEIRYLAGLQRVQYVFAYPEQNDIVIAGPAEPWIVRDDAAVVGAISGQPMMLIDDLVTAMQSVESARRGGISCSIEPTAEGHQRLNRLLSKVHLRNGQNPKSLEPQMKQAFGPQMVKLTGVPTDSHYARILVAADYQMKRIAMGLEPSRLAALPSYLEMARGSLTQSNANPRWWMACDYSALTHSQDKLSWQLSGRGVKTMTENDLIGADGQVVGNAKADPKAQRWADLMTENYGELSQQFPVFGQLRNMIDLSVIATLIVQERLDETAGVNLDLLMGRGTQVPVSVYTAPAAISPECSFLRGRKGWIVTTSGGVDINAFEIIERQTSDETLGSIHGKSAAKADASWWWNG</sequence>
<organism evidence="2 3">
    <name type="scientific">Rosistilla ulvae</name>
    <dbReference type="NCBI Taxonomy" id="1930277"/>
    <lineage>
        <taxon>Bacteria</taxon>
        <taxon>Pseudomonadati</taxon>
        <taxon>Planctomycetota</taxon>
        <taxon>Planctomycetia</taxon>
        <taxon>Pirellulales</taxon>
        <taxon>Pirellulaceae</taxon>
        <taxon>Rosistilla</taxon>
    </lineage>
</organism>
<dbReference type="Pfam" id="PF07643">
    <property type="entry name" value="DUF1598"/>
    <property type="match status" value="1"/>
</dbReference>
<keyword evidence="3" id="KW-1185">Reference proteome</keyword>
<gene>
    <name evidence="2" type="ORF">EC9_30160</name>
</gene>
<evidence type="ECO:0008006" key="4">
    <source>
        <dbReference type="Google" id="ProtNLM"/>
    </source>
</evidence>
<evidence type="ECO:0000313" key="2">
    <source>
        <dbReference type="EMBL" id="QDS88821.1"/>
    </source>
</evidence>
<dbReference type="Proteomes" id="UP000319557">
    <property type="component" value="Chromosome"/>
</dbReference>
<dbReference type="EMBL" id="CP036261">
    <property type="protein sequence ID" value="QDS88821.1"/>
    <property type="molecule type" value="Genomic_DNA"/>
</dbReference>
<evidence type="ECO:0000313" key="3">
    <source>
        <dbReference type="Proteomes" id="UP000319557"/>
    </source>
</evidence>
<feature type="signal peptide" evidence="1">
    <location>
        <begin position="1"/>
        <end position="29"/>
    </location>
</feature>
<dbReference type="AlphaFoldDB" id="A0A517M1R9"/>
<reference evidence="2 3" key="1">
    <citation type="submission" date="2019-02" db="EMBL/GenBank/DDBJ databases">
        <title>Deep-cultivation of Planctomycetes and their phenomic and genomic characterization uncovers novel biology.</title>
        <authorList>
            <person name="Wiegand S."/>
            <person name="Jogler M."/>
            <person name="Boedeker C."/>
            <person name="Pinto D."/>
            <person name="Vollmers J."/>
            <person name="Rivas-Marin E."/>
            <person name="Kohn T."/>
            <person name="Peeters S.H."/>
            <person name="Heuer A."/>
            <person name="Rast P."/>
            <person name="Oberbeckmann S."/>
            <person name="Bunk B."/>
            <person name="Jeske O."/>
            <person name="Meyerdierks A."/>
            <person name="Storesund J.E."/>
            <person name="Kallscheuer N."/>
            <person name="Luecker S."/>
            <person name="Lage O.M."/>
            <person name="Pohl T."/>
            <person name="Merkel B.J."/>
            <person name="Hornburger P."/>
            <person name="Mueller R.-W."/>
            <person name="Bruemmer F."/>
            <person name="Labrenz M."/>
            <person name="Spormann A.M."/>
            <person name="Op den Camp H."/>
            <person name="Overmann J."/>
            <person name="Amann R."/>
            <person name="Jetten M.S.M."/>
            <person name="Mascher T."/>
            <person name="Medema M.H."/>
            <person name="Devos D.P."/>
            <person name="Kaster A.-K."/>
            <person name="Ovreas L."/>
            <person name="Rohde M."/>
            <person name="Galperin M.Y."/>
            <person name="Jogler C."/>
        </authorList>
    </citation>
    <scope>NUCLEOTIDE SEQUENCE [LARGE SCALE GENOMIC DNA]</scope>
    <source>
        <strain evidence="2 3">EC9</strain>
    </source>
</reference>
<dbReference type="KEGG" id="ruv:EC9_30160"/>
<accession>A0A517M1R9</accession>
<keyword evidence="1" id="KW-0732">Signal</keyword>
<proteinExistence type="predicted"/>
<dbReference type="InterPro" id="IPR011487">
    <property type="entry name" value="DUF1598"/>
</dbReference>
<dbReference type="OrthoDB" id="233246at2"/>
<protein>
    <recommendedName>
        <fullName evidence="4">DUF1598 domain-containing protein</fullName>
    </recommendedName>
</protein>
<feature type="chain" id="PRO_5022081268" description="DUF1598 domain-containing protein" evidence="1">
    <location>
        <begin position="30"/>
        <end position="456"/>
    </location>
</feature>
<name>A0A517M1R9_9BACT</name>